<dbReference type="EMBL" id="KN846990">
    <property type="protein sequence ID" value="KIW91804.1"/>
    <property type="molecule type" value="Genomic_DNA"/>
</dbReference>
<dbReference type="VEuPathDB" id="FungiDB:Z519_07774"/>
<dbReference type="GO" id="GO:0046872">
    <property type="term" value="F:metal ion binding"/>
    <property type="evidence" value="ECO:0007669"/>
    <property type="project" value="UniProtKB-KW"/>
</dbReference>
<evidence type="ECO:0000256" key="1">
    <source>
        <dbReference type="ARBA" id="ARBA00005495"/>
    </source>
</evidence>
<reference evidence="6" key="1">
    <citation type="submission" date="2015-01" db="EMBL/GenBank/DDBJ databases">
        <title>The Genome Sequence of Cladophialophora bantiana CBS 173.52.</title>
        <authorList>
            <consortium name="The Broad Institute Genomics Platform"/>
            <person name="Cuomo C."/>
            <person name="de Hoog S."/>
            <person name="Gorbushina A."/>
            <person name="Stielow B."/>
            <person name="Teixiera M."/>
            <person name="Abouelleil A."/>
            <person name="Chapman S.B."/>
            <person name="Priest M."/>
            <person name="Young S.K."/>
            <person name="Wortman J."/>
            <person name="Nusbaum C."/>
            <person name="Birren B."/>
        </authorList>
    </citation>
    <scope>NUCLEOTIDE SEQUENCE [LARGE SCALE GENOMIC DNA]</scope>
    <source>
        <strain evidence="6">CBS 173.52</strain>
    </source>
</reference>
<dbReference type="GO" id="GO:0016846">
    <property type="term" value="F:carbon-sulfur lyase activity"/>
    <property type="evidence" value="ECO:0007669"/>
    <property type="project" value="InterPro"/>
</dbReference>
<evidence type="ECO:0000313" key="7">
    <source>
        <dbReference type="Proteomes" id="UP000053789"/>
    </source>
</evidence>
<dbReference type="GeneID" id="27700702"/>
<keyword evidence="3" id="KW-0862">Zinc</keyword>
<feature type="domain" description="CENP-V/GFA" evidence="5">
    <location>
        <begin position="144"/>
        <end position="264"/>
    </location>
</feature>
<protein>
    <recommendedName>
        <fullName evidence="5">CENP-V/GFA domain-containing protein</fullName>
    </recommendedName>
</protein>
<gene>
    <name evidence="6" type="ORF">Z519_07774</name>
</gene>
<evidence type="ECO:0000256" key="2">
    <source>
        <dbReference type="ARBA" id="ARBA00022723"/>
    </source>
</evidence>
<dbReference type="Pfam" id="PF04828">
    <property type="entry name" value="GFA"/>
    <property type="match status" value="1"/>
</dbReference>
<proteinExistence type="inferred from homology"/>
<comment type="similarity">
    <text evidence="1">Belongs to the Gfa family.</text>
</comment>
<dbReference type="OrthoDB" id="5422068at2759"/>
<evidence type="ECO:0000313" key="6">
    <source>
        <dbReference type="EMBL" id="KIW91804.1"/>
    </source>
</evidence>
<organism evidence="6 7">
    <name type="scientific">Cladophialophora bantiana (strain ATCC 10958 / CBS 173.52 / CDC B-1940 / NIH 8579)</name>
    <name type="common">Xylohypha bantiana</name>
    <dbReference type="NCBI Taxonomy" id="1442370"/>
    <lineage>
        <taxon>Eukaryota</taxon>
        <taxon>Fungi</taxon>
        <taxon>Dikarya</taxon>
        <taxon>Ascomycota</taxon>
        <taxon>Pezizomycotina</taxon>
        <taxon>Eurotiomycetes</taxon>
        <taxon>Chaetothyriomycetidae</taxon>
        <taxon>Chaetothyriales</taxon>
        <taxon>Herpotrichiellaceae</taxon>
        <taxon>Cladophialophora</taxon>
    </lineage>
</organism>
<dbReference type="Proteomes" id="UP000053789">
    <property type="component" value="Unassembled WGS sequence"/>
</dbReference>
<dbReference type="PANTHER" id="PTHR33337">
    <property type="entry name" value="GFA DOMAIN-CONTAINING PROTEIN"/>
    <property type="match status" value="1"/>
</dbReference>
<dbReference type="RefSeq" id="XP_016618473.1">
    <property type="nucleotide sequence ID" value="XM_016765504.1"/>
</dbReference>
<dbReference type="PANTHER" id="PTHR33337:SF40">
    <property type="entry name" value="CENP-V_GFA DOMAIN-CONTAINING PROTEIN-RELATED"/>
    <property type="match status" value="1"/>
</dbReference>
<keyword evidence="7" id="KW-1185">Reference proteome</keyword>
<name>A0A0D2I4I4_CLAB1</name>
<evidence type="ECO:0000256" key="3">
    <source>
        <dbReference type="ARBA" id="ARBA00022833"/>
    </source>
</evidence>
<keyword evidence="2" id="KW-0479">Metal-binding</keyword>
<accession>A0A0D2I4I4</accession>
<sequence>MFVQVHQNDTWSVCSGVVDNVETLDATSAPSLEKIVQHEFVGDTKDGGLAICLAQVDGPAIPLYLQGPDGATVEGMTGGLLTRIDDISSATSNGEVNQVGPTFGDSSELHAGCHCGGVNFRITRPNALSHQCWSPWPDLIVPYHSSSPENREDVKWWLRANDSKYLAGTCACRSCRLGSGSPIQAWAFIPKANLLQLDGKALDYNMETLKRVESSKGCFREFCSRCGATVFWHCLERPGLVDVSVGLLRAPEGSRAMTWLDWWTERVSFREDALDEKLIDNLEKGLQAIEFGG</sequence>
<dbReference type="Gene3D" id="3.90.1590.10">
    <property type="entry name" value="glutathione-dependent formaldehyde- activating enzyme (gfa)"/>
    <property type="match status" value="1"/>
</dbReference>
<dbReference type="SUPFAM" id="SSF51316">
    <property type="entry name" value="Mss4-like"/>
    <property type="match status" value="1"/>
</dbReference>
<evidence type="ECO:0000256" key="4">
    <source>
        <dbReference type="ARBA" id="ARBA00023239"/>
    </source>
</evidence>
<dbReference type="AlphaFoldDB" id="A0A0D2I4I4"/>
<dbReference type="HOGENOM" id="CLU_038839_0_0_1"/>
<keyword evidence="4" id="KW-0456">Lyase</keyword>
<dbReference type="InterPro" id="IPR006913">
    <property type="entry name" value="CENP-V/GFA"/>
</dbReference>
<dbReference type="InterPro" id="IPR011057">
    <property type="entry name" value="Mss4-like_sf"/>
</dbReference>
<dbReference type="PROSITE" id="PS51891">
    <property type="entry name" value="CENP_V_GFA"/>
    <property type="match status" value="1"/>
</dbReference>
<evidence type="ECO:0000259" key="5">
    <source>
        <dbReference type="PROSITE" id="PS51891"/>
    </source>
</evidence>